<evidence type="ECO:0000256" key="5">
    <source>
        <dbReference type="ARBA" id="ARBA00022692"/>
    </source>
</evidence>
<evidence type="ECO:0000256" key="3">
    <source>
        <dbReference type="ARBA" id="ARBA00022448"/>
    </source>
</evidence>
<dbReference type="Pfam" id="PF00876">
    <property type="entry name" value="Innexin"/>
    <property type="match status" value="1"/>
</dbReference>
<dbReference type="STRING" id="6290.A0A0N4W3K2"/>
<comment type="similarity">
    <text evidence="12">Belongs to the pannexin family.</text>
</comment>
<keyword evidence="5" id="KW-0812">Transmembrane</keyword>
<keyword evidence="4" id="KW-1003">Cell membrane</keyword>
<keyword evidence="3 12" id="KW-0813">Transport</keyword>
<evidence type="ECO:0000256" key="9">
    <source>
        <dbReference type="ARBA" id="ARBA00023065"/>
    </source>
</evidence>
<protein>
    <recommendedName>
        <fullName evidence="12">Innexin</fullName>
    </recommendedName>
</protein>
<keyword evidence="8" id="KW-1133">Transmembrane helix</keyword>
<dbReference type="PANTHER" id="PTHR11893">
    <property type="entry name" value="INNEXIN"/>
    <property type="match status" value="1"/>
</dbReference>
<dbReference type="PANTHER" id="PTHR11893:SF7">
    <property type="entry name" value="INNEXIN"/>
    <property type="match status" value="1"/>
</dbReference>
<keyword evidence="9 12" id="KW-0406">Ion transport</keyword>
<dbReference type="EMBL" id="UZAF01016206">
    <property type="protein sequence ID" value="VDO23139.1"/>
    <property type="molecule type" value="Genomic_DNA"/>
</dbReference>
<dbReference type="WBParaSite" id="HPLM_0000440201-mRNA-1">
    <property type="protein sequence ID" value="HPLM_0000440201-mRNA-1"/>
    <property type="gene ID" value="HPLM_0000440201"/>
</dbReference>
<comment type="subcellular location">
    <subcellularLocation>
        <location evidence="1">Cell junction</location>
        <location evidence="1">Gap junction</location>
    </subcellularLocation>
    <subcellularLocation>
        <location evidence="2 12">Cell membrane</location>
        <topology evidence="2 12">Multi-pass membrane protein</topology>
    </subcellularLocation>
</comment>
<reference evidence="13 14" key="2">
    <citation type="submission" date="2018-11" db="EMBL/GenBank/DDBJ databases">
        <authorList>
            <consortium name="Pathogen Informatics"/>
        </authorList>
    </citation>
    <scope>NUCLEOTIDE SEQUENCE [LARGE SCALE GENOMIC DNA]</scope>
    <source>
        <strain evidence="13 14">MHpl1</strain>
    </source>
</reference>
<dbReference type="GO" id="GO:0034220">
    <property type="term" value="P:monoatomic ion transmembrane transport"/>
    <property type="evidence" value="ECO:0007669"/>
    <property type="project" value="UniProtKB-KW"/>
</dbReference>
<proteinExistence type="inferred from homology"/>
<name>A0A0N4W3K2_HAEPC</name>
<dbReference type="Proteomes" id="UP000268014">
    <property type="component" value="Unassembled WGS sequence"/>
</dbReference>
<keyword evidence="14" id="KW-1185">Reference proteome</keyword>
<evidence type="ECO:0000256" key="2">
    <source>
        <dbReference type="ARBA" id="ARBA00004651"/>
    </source>
</evidence>
<evidence type="ECO:0000256" key="8">
    <source>
        <dbReference type="ARBA" id="ARBA00022989"/>
    </source>
</evidence>
<keyword evidence="11 12" id="KW-0407">Ion channel</keyword>
<reference evidence="15" key="1">
    <citation type="submission" date="2017-02" db="UniProtKB">
        <authorList>
            <consortium name="WormBaseParasite"/>
        </authorList>
    </citation>
    <scope>IDENTIFICATION</scope>
</reference>
<dbReference type="PROSITE" id="PS51013">
    <property type="entry name" value="PANNEXIN"/>
    <property type="match status" value="1"/>
</dbReference>
<evidence type="ECO:0000313" key="14">
    <source>
        <dbReference type="Proteomes" id="UP000268014"/>
    </source>
</evidence>
<dbReference type="InterPro" id="IPR000990">
    <property type="entry name" value="Innexin"/>
</dbReference>
<gene>
    <name evidence="12" type="primary">inx</name>
    <name evidence="13" type="ORF">HPLM_LOCUS4394</name>
</gene>
<evidence type="ECO:0000256" key="12">
    <source>
        <dbReference type="RuleBase" id="RU010713"/>
    </source>
</evidence>
<evidence type="ECO:0000256" key="4">
    <source>
        <dbReference type="ARBA" id="ARBA00022475"/>
    </source>
</evidence>
<evidence type="ECO:0000313" key="15">
    <source>
        <dbReference type="WBParaSite" id="HPLM_0000440201-mRNA-1"/>
    </source>
</evidence>
<organism evidence="15">
    <name type="scientific">Haemonchus placei</name>
    <name type="common">Barber's pole worm</name>
    <dbReference type="NCBI Taxonomy" id="6290"/>
    <lineage>
        <taxon>Eukaryota</taxon>
        <taxon>Metazoa</taxon>
        <taxon>Ecdysozoa</taxon>
        <taxon>Nematoda</taxon>
        <taxon>Chromadorea</taxon>
        <taxon>Rhabditida</taxon>
        <taxon>Rhabditina</taxon>
        <taxon>Rhabditomorpha</taxon>
        <taxon>Strongyloidea</taxon>
        <taxon>Trichostrongylidae</taxon>
        <taxon>Haemonchus</taxon>
    </lineage>
</organism>
<dbReference type="GO" id="GO:0005921">
    <property type="term" value="C:gap junction"/>
    <property type="evidence" value="ECO:0007669"/>
    <property type="project" value="UniProtKB-SubCell"/>
</dbReference>
<dbReference type="OrthoDB" id="5867527at2759"/>
<keyword evidence="6" id="KW-0303">Gap junction</keyword>
<evidence type="ECO:0000256" key="1">
    <source>
        <dbReference type="ARBA" id="ARBA00004610"/>
    </source>
</evidence>
<accession>A0A0N4W3K2</accession>
<evidence type="ECO:0000256" key="7">
    <source>
        <dbReference type="ARBA" id="ARBA00022949"/>
    </source>
</evidence>
<dbReference type="AlphaFoldDB" id="A0A0N4W3K2"/>
<keyword evidence="7" id="KW-0965">Cell junction</keyword>
<dbReference type="GO" id="GO:0005886">
    <property type="term" value="C:plasma membrane"/>
    <property type="evidence" value="ECO:0007669"/>
    <property type="project" value="UniProtKB-SubCell"/>
</dbReference>
<keyword evidence="10" id="KW-0472">Membrane</keyword>
<dbReference type="GO" id="GO:0005243">
    <property type="term" value="F:gap junction channel activity"/>
    <property type="evidence" value="ECO:0007669"/>
    <property type="project" value="TreeGrafter"/>
</dbReference>
<comment type="function">
    <text evidence="12">Structural component of the gap junctions.</text>
</comment>
<evidence type="ECO:0000256" key="6">
    <source>
        <dbReference type="ARBA" id="ARBA00022868"/>
    </source>
</evidence>
<sequence length="65" mass="7745">MCDFEVRVLGNVHHHTVQCVLMINMFNEKIFLFLWYRSFKLSFRSTTKLNYALLGSGILWCQLCQ</sequence>
<evidence type="ECO:0000256" key="10">
    <source>
        <dbReference type="ARBA" id="ARBA00023136"/>
    </source>
</evidence>
<evidence type="ECO:0000313" key="13">
    <source>
        <dbReference type="EMBL" id="VDO23139.1"/>
    </source>
</evidence>
<evidence type="ECO:0000256" key="11">
    <source>
        <dbReference type="ARBA" id="ARBA00023303"/>
    </source>
</evidence>